<evidence type="ECO:0000256" key="2">
    <source>
        <dbReference type="ARBA" id="ARBA00022679"/>
    </source>
</evidence>
<dbReference type="PANTHER" id="PTHR34136">
    <property type="match status" value="1"/>
</dbReference>
<sequence>MRPLAFRPVRRGPPALPARIYPRFESVEIGGLPVARLDRKQTARLLIDLAVKYRRRDRPWIATSINGQVLSEAARQPALREAVRFADVISCDGQPLVMASRRVTGFALPERVATTDLFHDVVTAARERVVSMYFLGGTEGENARAVAAVRDSYPHLRIVGQGHGYRTHRQWISVVRDIDRLGPDIVWLGLGVPREQEFYMRFAHAMPNVGLIKTSGGLFNFLSASAARAPQWMQDNGLEWVYRMGREPRRLLFRYLTTSPHAAMLMLTRQKWGKGIAELGERIDRW</sequence>
<dbReference type="CDD" id="cd06533">
    <property type="entry name" value="Glyco_transf_WecG_TagA"/>
    <property type="match status" value="1"/>
</dbReference>
<dbReference type="RefSeq" id="WP_262167268.1">
    <property type="nucleotide sequence ID" value="NZ_CP104965.1"/>
</dbReference>
<keyword evidence="1" id="KW-0328">Glycosyltransferase</keyword>
<accession>A0ABY6C9X7</accession>
<dbReference type="Proteomes" id="UP001061862">
    <property type="component" value="Chromosome"/>
</dbReference>
<evidence type="ECO:0000313" key="3">
    <source>
        <dbReference type="EMBL" id="UXN69052.1"/>
    </source>
</evidence>
<protein>
    <submittedName>
        <fullName evidence="3">WecB/TagA/CpsF family glycosyltransferase</fullName>
    </submittedName>
</protein>
<evidence type="ECO:0000256" key="1">
    <source>
        <dbReference type="ARBA" id="ARBA00022676"/>
    </source>
</evidence>
<gene>
    <name evidence="3" type="ORF">N8A98_17670</name>
</gene>
<keyword evidence="4" id="KW-1185">Reference proteome</keyword>
<proteinExistence type="predicted"/>
<dbReference type="Pfam" id="PF03808">
    <property type="entry name" value="Glyco_tran_WecG"/>
    <property type="match status" value="1"/>
</dbReference>
<dbReference type="InterPro" id="IPR004629">
    <property type="entry name" value="WecG_TagA_CpsF"/>
</dbReference>
<dbReference type="EMBL" id="CP104965">
    <property type="protein sequence ID" value="UXN69052.1"/>
    <property type="molecule type" value="Genomic_DNA"/>
</dbReference>
<name>A0ABY6C9X7_9HYPH</name>
<reference evidence="3 4" key="1">
    <citation type="submission" date="2022-09" db="EMBL/GenBank/DDBJ databases">
        <title>Interaction between co-microsymbionts with complementary sets of symbiotic genes in legume-rhizobium systems.</title>
        <authorList>
            <person name="Safronova V."/>
            <person name="Sazanova A."/>
            <person name="Afonin A."/>
            <person name="Chirak E."/>
        </authorList>
    </citation>
    <scope>NUCLEOTIDE SEQUENCE [LARGE SCALE GENOMIC DNA]</scope>
    <source>
        <strain evidence="3 4">A18/4-1</strain>
    </source>
</reference>
<organism evidence="3 4">
    <name type="scientific">Devosia neptuniae</name>
    <dbReference type="NCBI Taxonomy" id="191302"/>
    <lineage>
        <taxon>Bacteria</taxon>
        <taxon>Pseudomonadati</taxon>
        <taxon>Pseudomonadota</taxon>
        <taxon>Alphaproteobacteria</taxon>
        <taxon>Hyphomicrobiales</taxon>
        <taxon>Devosiaceae</taxon>
        <taxon>Devosia</taxon>
    </lineage>
</organism>
<keyword evidence="2" id="KW-0808">Transferase</keyword>
<dbReference type="PANTHER" id="PTHR34136:SF1">
    <property type="entry name" value="UDP-N-ACETYL-D-MANNOSAMINURONIC ACID TRANSFERASE"/>
    <property type="match status" value="1"/>
</dbReference>
<dbReference type="NCBIfam" id="TIGR00696">
    <property type="entry name" value="wecG_tagA_cpsF"/>
    <property type="match status" value="1"/>
</dbReference>
<evidence type="ECO:0000313" key="4">
    <source>
        <dbReference type="Proteomes" id="UP001061862"/>
    </source>
</evidence>